<evidence type="ECO:0000259" key="1">
    <source>
        <dbReference type="SMART" id="SM00986"/>
    </source>
</evidence>
<dbReference type="Proteomes" id="UP000614261">
    <property type="component" value="Unassembled WGS sequence"/>
</dbReference>
<dbReference type="Gene3D" id="3.40.470.10">
    <property type="entry name" value="Uracil-DNA glycosylase-like domain"/>
    <property type="match status" value="1"/>
</dbReference>
<organism evidence="2 3">
    <name type="scientific">Blastomonas aquatica</name>
    <dbReference type="NCBI Taxonomy" id="1510276"/>
    <lineage>
        <taxon>Bacteria</taxon>
        <taxon>Pseudomonadati</taxon>
        <taxon>Pseudomonadota</taxon>
        <taxon>Alphaproteobacteria</taxon>
        <taxon>Sphingomonadales</taxon>
        <taxon>Sphingomonadaceae</taxon>
        <taxon>Blastomonas</taxon>
    </lineage>
</organism>
<sequence>MAPLVTGLPPVFPAPCHLLVLGSLPGNRSLAAQQYYAHPQNQFWRLMERVTGDSLQGLAYDDRLGVLARHRIGLWDVIATARRASSLDGDIQQAVRNPLATLITELPDLRAVACNGALAARLAMRELAASELPLLALPSSSPAYTLNFAAKADRWQALAAYLAPPVA</sequence>
<dbReference type="RefSeq" id="WP_188512930.1">
    <property type="nucleotide sequence ID" value="NZ_BMGD01000001.1"/>
</dbReference>
<dbReference type="EMBL" id="BMGD01000001">
    <property type="protein sequence ID" value="GGB54883.1"/>
    <property type="molecule type" value="Genomic_DNA"/>
</dbReference>
<dbReference type="NCBIfam" id="TIGR04274">
    <property type="entry name" value="hypoxanDNAglyco"/>
    <property type="match status" value="1"/>
</dbReference>
<dbReference type="SMART" id="SM00986">
    <property type="entry name" value="UDG"/>
    <property type="match status" value="1"/>
</dbReference>
<comment type="caution">
    <text evidence="2">The sequence shown here is derived from an EMBL/GenBank/DDBJ whole genome shotgun (WGS) entry which is preliminary data.</text>
</comment>
<keyword evidence="3" id="KW-1185">Reference proteome</keyword>
<evidence type="ECO:0000313" key="2">
    <source>
        <dbReference type="EMBL" id="GGB54883.1"/>
    </source>
</evidence>
<feature type="domain" description="Uracil-DNA glycosylase-like" evidence="1">
    <location>
        <begin position="9"/>
        <end position="159"/>
    </location>
</feature>
<evidence type="ECO:0000313" key="3">
    <source>
        <dbReference type="Proteomes" id="UP000614261"/>
    </source>
</evidence>
<dbReference type="InterPro" id="IPR026353">
    <property type="entry name" value="Hypoxan-DNA_Glyclase"/>
</dbReference>
<dbReference type="InterPro" id="IPR036895">
    <property type="entry name" value="Uracil-DNA_glycosylase-like_sf"/>
</dbReference>
<accession>A0ABQ1J0P2</accession>
<dbReference type="SMART" id="SM00987">
    <property type="entry name" value="UreE_C"/>
    <property type="match status" value="1"/>
</dbReference>
<dbReference type="InterPro" id="IPR005122">
    <property type="entry name" value="Uracil-DNA_glycosylase-like"/>
</dbReference>
<dbReference type="Pfam" id="PF03167">
    <property type="entry name" value="UDG"/>
    <property type="match status" value="1"/>
</dbReference>
<gene>
    <name evidence="2" type="ORF">GCM10010833_06930</name>
</gene>
<protein>
    <submittedName>
        <fullName evidence="2">DNA-deoxyinosine glycosylase</fullName>
    </submittedName>
</protein>
<proteinExistence type="predicted"/>
<dbReference type="SUPFAM" id="SSF52141">
    <property type="entry name" value="Uracil-DNA glycosylase-like"/>
    <property type="match status" value="1"/>
</dbReference>
<name>A0ABQ1J0P2_9SPHN</name>
<reference evidence="3" key="1">
    <citation type="journal article" date="2019" name="Int. J. Syst. Evol. Microbiol.">
        <title>The Global Catalogue of Microorganisms (GCM) 10K type strain sequencing project: providing services to taxonomists for standard genome sequencing and annotation.</title>
        <authorList>
            <consortium name="The Broad Institute Genomics Platform"/>
            <consortium name="The Broad Institute Genome Sequencing Center for Infectious Disease"/>
            <person name="Wu L."/>
            <person name="Ma J."/>
        </authorList>
    </citation>
    <scope>NUCLEOTIDE SEQUENCE [LARGE SCALE GENOMIC DNA]</scope>
    <source>
        <strain evidence="3">CGMCC 1.12851</strain>
    </source>
</reference>
<dbReference type="CDD" id="cd10032">
    <property type="entry name" value="UDG-F6_HDG"/>
    <property type="match status" value="1"/>
</dbReference>